<dbReference type="PANTHER" id="PTHR36456:SF1">
    <property type="entry name" value="UPF0232 PROTEIN SCO3875"/>
    <property type="match status" value="1"/>
</dbReference>
<dbReference type="InterPro" id="IPR007922">
    <property type="entry name" value="DciA-like"/>
</dbReference>
<evidence type="ECO:0008006" key="3">
    <source>
        <dbReference type="Google" id="ProtNLM"/>
    </source>
</evidence>
<reference evidence="1 2" key="1">
    <citation type="submission" date="2017-06" db="EMBL/GenBank/DDBJ databases">
        <title>Novel microbial phyla capable of carbon fixation and sulfur reduction in deep-sea sediments.</title>
        <authorList>
            <person name="Huang J."/>
            <person name="Baker B."/>
            <person name="Wang Y."/>
        </authorList>
    </citation>
    <scope>NUCLEOTIDE SEQUENCE [LARGE SCALE GENOMIC DNA]</scope>
    <source>
        <strain evidence="1">B3_TA06</strain>
    </source>
</reference>
<organism evidence="1 2">
    <name type="scientific">candidate division TA06 bacterium B3_TA06</name>
    <dbReference type="NCBI Taxonomy" id="2012487"/>
    <lineage>
        <taxon>Bacteria</taxon>
        <taxon>Bacteria division TA06</taxon>
    </lineage>
</organism>
<proteinExistence type="predicted"/>
<accession>A0A532V997</accession>
<dbReference type="Proteomes" id="UP000317778">
    <property type="component" value="Unassembled WGS sequence"/>
</dbReference>
<sequence length="146" mass="16303">MWLPSLITTTHTCSSILFVPRVSFSMPRPTRPHSKEDVFMSGKERSGRFEPLGQALQRVIKGRLGKRLASYDACKVWPKAAGPEIAKRCVALGIKSGILYVAVPTNVWLTELSALKEKLIQSINEKLGKEVVKGIRFQIGVSKRKR</sequence>
<dbReference type="PANTHER" id="PTHR36456">
    <property type="entry name" value="UPF0232 PROTEIN SCO3875"/>
    <property type="match status" value="1"/>
</dbReference>
<dbReference type="EMBL" id="NJBO01000003">
    <property type="protein sequence ID" value="TKJ43738.1"/>
    <property type="molecule type" value="Genomic_DNA"/>
</dbReference>
<name>A0A532V997_UNCT6</name>
<evidence type="ECO:0000313" key="2">
    <source>
        <dbReference type="Proteomes" id="UP000317778"/>
    </source>
</evidence>
<protein>
    <recommendedName>
        <fullName evidence="3">DUF721 domain-containing protein</fullName>
    </recommendedName>
</protein>
<dbReference type="Pfam" id="PF05258">
    <property type="entry name" value="DciA"/>
    <property type="match status" value="1"/>
</dbReference>
<dbReference type="AlphaFoldDB" id="A0A532V997"/>
<comment type="caution">
    <text evidence="1">The sequence shown here is derived from an EMBL/GenBank/DDBJ whole genome shotgun (WGS) entry which is preliminary data.</text>
</comment>
<gene>
    <name evidence="1" type="ORF">CEE36_03360</name>
</gene>
<evidence type="ECO:0000313" key="1">
    <source>
        <dbReference type="EMBL" id="TKJ43738.1"/>
    </source>
</evidence>